<dbReference type="Gene3D" id="3.40.630.30">
    <property type="match status" value="1"/>
</dbReference>
<evidence type="ECO:0000313" key="2">
    <source>
        <dbReference type="EMBL" id="CAF0735574.1"/>
    </source>
</evidence>
<dbReference type="Proteomes" id="UP000663891">
    <property type="component" value="Unassembled WGS sequence"/>
</dbReference>
<dbReference type="EMBL" id="CAJNON010000002">
    <property type="protein sequence ID" value="CAF0735574.1"/>
    <property type="molecule type" value="Genomic_DNA"/>
</dbReference>
<proteinExistence type="predicted"/>
<dbReference type="Proteomes" id="UP000663868">
    <property type="component" value="Unassembled WGS sequence"/>
</dbReference>
<evidence type="ECO:0008006" key="6">
    <source>
        <dbReference type="Google" id="ProtNLM"/>
    </source>
</evidence>
<evidence type="ECO:0000313" key="3">
    <source>
        <dbReference type="EMBL" id="CAF3758038.1"/>
    </source>
</evidence>
<dbReference type="Proteomes" id="UP000663860">
    <property type="component" value="Unassembled WGS sequence"/>
</dbReference>
<evidence type="ECO:0000313" key="4">
    <source>
        <dbReference type="EMBL" id="CAF4216860.1"/>
    </source>
</evidence>
<gene>
    <name evidence="1" type="ORF">IZO911_LOCUS309</name>
    <name evidence="3" type="ORF">KXQ929_LOCUS14633</name>
    <name evidence="4" type="ORF">OKA104_LOCUS41826</name>
    <name evidence="2" type="ORF">VCS650_LOCUS301</name>
</gene>
<dbReference type="Proteomes" id="UP000663881">
    <property type="component" value="Unassembled WGS sequence"/>
</dbReference>
<dbReference type="EMBL" id="CAJOAY010010144">
    <property type="protein sequence ID" value="CAF4216860.1"/>
    <property type="molecule type" value="Genomic_DNA"/>
</dbReference>
<evidence type="ECO:0000313" key="1">
    <source>
        <dbReference type="EMBL" id="CAF0713093.1"/>
    </source>
</evidence>
<dbReference type="SUPFAM" id="SSF55729">
    <property type="entry name" value="Acyl-CoA N-acyltransferases (Nat)"/>
    <property type="match status" value="1"/>
</dbReference>
<reference evidence="3" key="1">
    <citation type="submission" date="2021-02" db="EMBL/GenBank/DDBJ databases">
        <authorList>
            <person name="Nowell W R."/>
        </authorList>
    </citation>
    <scope>NUCLEOTIDE SEQUENCE</scope>
</reference>
<dbReference type="OrthoDB" id="10272226at2759"/>
<dbReference type="EMBL" id="CAJNOE010000002">
    <property type="protein sequence ID" value="CAF0713093.1"/>
    <property type="molecule type" value="Genomic_DNA"/>
</dbReference>
<organism evidence="3 5">
    <name type="scientific">Adineta steineri</name>
    <dbReference type="NCBI Taxonomy" id="433720"/>
    <lineage>
        <taxon>Eukaryota</taxon>
        <taxon>Metazoa</taxon>
        <taxon>Spiralia</taxon>
        <taxon>Gnathifera</taxon>
        <taxon>Rotifera</taxon>
        <taxon>Eurotatoria</taxon>
        <taxon>Bdelloidea</taxon>
        <taxon>Adinetida</taxon>
        <taxon>Adinetidae</taxon>
        <taxon>Adineta</taxon>
    </lineage>
</organism>
<name>A0A818YNK0_9BILA</name>
<protein>
    <recommendedName>
        <fullName evidence="6">N-acetyltransferase domain-containing protein</fullName>
    </recommendedName>
</protein>
<evidence type="ECO:0000313" key="5">
    <source>
        <dbReference type="Proteomes" id="UP000663868"/>
    </source>
</evidence>
<sequence>MSLQGITIRTIRFCNGKQYADIRHQISRLLYDVYIKEQKWKFEPNNPSGLRVVENNQLVDNIDDSAIWIVAMKDNQSVVGCSRLVDKELIGGQHEAQLYLPKDSRSWKTIDSMHPCVEGSRLALSLPYRRSLIGTVIMQQTLAYVHNALPGYGAFTCTSDPAMQKAYERLGIVRVGEPFRYSKNDPLPVNIYWCSPQILTTAMDHALHKINQGN</sequence>
<accession>A0A818YNK0</accession>
<comment type="caution">
    <text evidence="3">The sequence shown here is derived from an EMBL/GenBank/DDBJ whole genome shotgun (WGS) entry which is preliminary data.</text>
</comment>
<dbReference type="InterPro" id="IPR016181">
    <property type="entry name" value="Acyl_CoA_acyltransferase"/>
</dbReference>
<dbReference type="EMBL" id="CAJOBB010000818">
    <property type="protein sequence ID" value="CAF3758038.1"/>
    <property type="molecule type" value="Genomic_DNA"/>
</dbReference>
<dbReference type="AlphaFoldDB" id="A0A818YNK0"/>